<evidence type="ECO:0008006" key="19">
    <source>
        <dbReference type="Google" id="ProtNLM"/>
    </source>
</evidence>
<dbReference type="Gene3D" id="1.10.1380.10">
    <property type="entry name" value="Neutral endopeptidase , domain2"/>
    <property type="match status" value="2"/>
</dbReference>
<accession>A0AAN9TYD9</accession>
<comment type="caution">
    <text evidence="17">The sequence shown here is derived from an EMBL/GenBank/DDBJ whole genome shotgun (WGS) entry which is preliminary data.</text>
</comment>
<organism evidence="17 18">
    <name type="scientific">Parthenolecanium corni</name>
    <dbReference type="NCBI Taxonomy" id="536013"/>
    <lineage>
        <taxon>Eukaryota</taxon>
        <taxon>Metazoa</taxon>
        <taxon>Ecdysozoa</taxon>
        <taxon>Arthropoda</taxon>
        <taxon>Hexapoda</taxon>
        <taxon>Insecta</taxon>
        <taxon>Pterygota</taxon>
        <taxon>Neoptera</taxon>
        <taxon>Paraneoptera</taxon>
        <taxon>Hemiptera</taxon>
        <taxon>Sternorrhyncha</taxon>
        <taxon>Coccoidea</taxon>
        <taxon>Coccidae</taxon>
        <taxon>Parthenolecanium</taxon>
    </lineage>
</organism>
<dbReference type="EMBL" id="JBBCAQ010000010">
    <property type="protein sequence ID" value="KAK7601004.1"/>
    <property type="molecule type" value="Genomic_DNA"/>
</dbReference>
<keyword evidence="14" id="KW-1133">Transmembrane helix</keyword>
<dbReference type="InterPro" id="IPR001345">
    <property type="entry name" value="PG/BPGM_mutase_AS"/>
</dbReference>
<evidence type="ECO:0000313" key="18">
    <source>
        <dbReference type="Proteomes" id="UP001367676"/>
    </source>
</evidence>
<dbReference type="Pfam" id="PF05649">
    <property type="entry name" value="Peptidase_M13_N"/>
    <property type="match status" value="1"/>
</dbReference>
<evidence type="ECO:0000256" key="1">
    <source>
        <dbReference type="ARBA" id="ARBA00004401"/>
    </source>
</evidence>
<dbReference type="GO" id="GO:0006508">
    <property type="term" value="P:proteolysis"/>
    <property type="evidence" value="ECO:0007669"/>
    <property type="project" value="InterPro"/>
</dbReference>
<dbReference type="PROSITE" id="PS51885">
    <property type="entry name" value="NEPRILYSIN"/>
    <property type="match status" value="1"/>
</dbReference>
<feature type="domain" description="Peptidase M13 N-terminal" evidence="16">
    <location>
        <begin position="656"/>
        <end position="981"/>
    </location>
</feature>
<evidence type="ECO:0000256" key="13">
    <source>
        <dbReference type="SAM" id="MobiDB-lite"/>
    </source>
</evidence>
<feature type="binding site" evidence="12">
    <location>
        <begin position="252"/>
        <end position="259"/>
    </location>
    <ligand>
        <name>substrate</name>
    </ligand>
</feature>
<dbReference type="PROSITE" id="PS00175">
    <property type="entry name" value="PG_MUTASE"/>
    <property type="match status" value="1"/>
</dbReference>
<dbReference type="InterPro" id="IPR000718">
    <property type="entry name" value="Peptidase_M13"/>
</dbReference>
<sequence>MCPEVNRHAPPTSDTVQTKPFPIRGERANYVNIPHVIAMVGLPARGKTYISKKLARYLNWIGITTRVFNLGEYRRHATSAYKSHEFFRPDNEEAMAIRIQCALEALKDVCTWLDNSNGEVAVFDATNSTFDRREMIRNIVVDKMGYKLFFVESVCDDPSIVEQNIMEVKVSGPDYSNVNKEEALKDFLLRIKHYQDKYEPLDEFRESNISFMKIYNTGEKVLVHKHEGHIQSRIVYYLMNIHITPRTIYLARHGESIMNLKGRMGGDSELSLRGVQFAKALSNYITSQNIPSLRVWTSWLKRTIQTVADIPAPQERWKALNEIDAGICEEMTYEEIAERFPDDFKARDEAKFTYRYPRGESYEDLVARLEPVIMELERQENVLVVSHQAVLRCLLAYFLDKSAVGIGTAHCTGEGEVVTKKHKSKERRTRPVPVLSVCYVDVRAASCVVLCVKFRCYVRMRHCLAIAATDRPLMHIRDSDFGYSKSEVTDVKVANVRIMSPLSNAENENQIENGSADDKQPLKNGINEKAHIVEAVDRPDEAVRPEEGPLRSMFSTKYKNRKYKMYDNGKRSSSGLSPLKSSSRFRIEQKIKERTGLTRTGLVLLVLCILLTIALLVCAILWPRTAQSRHHRTCIKPSCFRSSAEILPKLNTSGVPCYDFRNYACGNWFSSKPLPKSRTEWNLKEMLQFSYRRKIHELLVTSTASVVSSEMALSWKLMNFYDSCMNIDTINDEKERPLKKIIPMFGGWHVLKDFKPNQWDTYKTLRRLHSEYNVSPFFQIDVVPDIVNKNQNIIQMVVSYTNFIKDVVLSFGATNADAGQFSRNIFHYEKRIAEIFQSASENGTSSYARMKISELNAEFFPIKFYEILMGTLPNSNLNTDSFVLIENIEYFRKLPTLLSLSDNVSLNEYLLWRLVADYLPYLSKKYLDAMWTFKSEFLEQTEPVPRWEFCTATLQRFTGFGLMALFENNTAEREPVASMIDTLGIQIGLPANMTRTDYIDDYYLQFNAVPNAFFDNILSGNTFIRETLQRRLKNPQEEFKWLTDMTSQPVTVTYNAAAHKIIVPLTVLQFPYFEKDYPQ</sequence>
<dbReference type="FunFam" id="3.40.50.300:FF:000047">
    <property type="entry name" value="6-phosphofructo-2-kinase/fructose-2, 6-bisphosphatase 3 isoform 2"/>
    <property type="match status" value="1"/>
</dbReference>
<feature type="region of interest" description="Disordered" evidence="13">
    <location>
        <begin position="1"/>
        <end position="20"/>
    </location>
</feature>
<dbReference type="Gene3D" id="3.40.50.300">
    <property type="entry name" value="P-loop containing nucleotide triphosphate hydrolases"/>
    <property type="match status" value="1"/>
</dbReference>
<keyword evidence="4" id="KW-0597">Phosphoprotein</keyword>
<feature type="transmembrane region" description="Helical" evidence="14">
    <location>
        <begin position="602"/>
        <end position="622"/>
    </location>
</feature>
<dbReference type="GO" id="GO:0006000">
    <property type="term" value="P:fructose metabolic process"/>
    <property type="evidence" value="ECO:0007669"/>
    <property type="project" value="InterPro"/>
</dbReference>
<protein>
    <recommendedName>
        <fullName evidence="19">6-phosphofructo-2-kinase</fullName>
    </recommendedName>
</protein>
<dbReference type="GO" id="GO:0004331">
    <property type="term" value="F:fructose-2,6-bisphosphate 2-phosphatase activity"/>
    <property type="evidence" value="ECO:0007669"/>
    <property type="project" value="TreeGrafter"/>
</dbReference>
<evidence type="ECO:0000313" key="17">
    <source>
        <dbReference type="EMBL" id="KAK7601004.1"/>
    </source>
</evidence>
<feature type="active site" description="Proton donor/acceptor" evidence="11">
    <location>
        <position position="338"/>
    </location>
</feature>
<dbReference type="InterPro" id="IPR003094">
    <property type="entry name" value="6Pfruct_kin"/>
</dbReference>
<feature type="active site" description="Tele-phosphohistidine intermediate" evidence="11">
    <location>
        <position position="253"/>
    </location>
</feature>
<keyword evidence="8" id="KW-0378">Hydrolase</keyword>
<dbReference type="AlphaFoldDB" id="A0AAN9TYD9"/>
<feature type="binding site" evidence="12">
    <location>
        <position position="302"/>
    </location>
    <ligand>
        <name>substrate</name>
    </ligand>
</feature>
<dbReference type="InterPro" id="IPR027417">
    <property type="entry name" value="P-loop_NTPase"/>
</dbReference>
<reference evidence="17 18" key="1">
    <citation type="submission" date="2024-03" db="EMBL/GenBank/DDBJ databases">
        <title>Adaptation during the transition from Ophiocordyceps entomopathogen to insect associate is accompanied by gene loss and intensified selection.</title>
        <authorList>
            <person name="Ward C.M."/>
            <person name="Onetto C.A."/>
            <person name="Borneman A.R."/>
        </authorList>
    </citation>
    <scope>NUCLEOTIDE SEQUENCE [LARGE SCALE GENOMIC DNA]</scope>
    <source>
        <strain evidence="17">AWRI1</strain>
        <tissue evidence="17">Single Adult Female</tissue>
    </source>
</reference>
<proteinExistence type="inferred from homology"/>
<dbReference type="Pfam" id="PF01591">
    <property type="entry name" value="6PF2K"/>
    <property type="match status" value="1"/>
</dbReference>
<keyword evidence="10" id="KW-0511">Multifunctional enzyme</keyword>
<evidence type="ECO:0000259" key="15">
    <source>
        <dbReference type="Pfam" id="PF01591"/>
    </source>
</evidence>
<evidence type="ECO:0000256" key="2">
    <source>
        <dbReference type="ARBA" id="ARBA00007357"/>
    </source>
</evidence>
<dbReference type="InterPro" id="IPR024079">
    <property type="entry name" value="MetalloPept_cat_dom_sf"/>
</dbReference>
<dbReference type="InterPro" id="IPR008753">
    <property type="entry name" value="Peptidase_M13_N"/>
</dbReference>
<keyword evidence="14" id="KW-0812">Transmembrane</keyword>
<dbReference type="PRINTS" id="PR00991">
    <property type="entry name" value="6PFRUCTKNASE"/>
</dbReference>
<dbReference type="InterPro" id="IPR013079">
    <property type="entry name" value="6Phosfructo_kin"/>
</dbReference>
<evidence type="ECO:0000256" key="14">
    <source>
        <dbReference type="SAM" id="Phobius"/>
    </source>
</evidence>
<dbReference type="PANTHER" id="PTHR10606">
    <property type="entry name" value="6-PHOSPHOFRUCTO-2-KINASE/FRUCTOSE-2,6-BISPHOSPHATASE"/>
    <property type="match status" value="1"/>
</dbReference>
<comment type="subcellular location">
    <subcellularLocation>
        <location evidence="1">Cell membrane</location>
        <topology evidence="1">Single-pass type II membrane protein</topology>
    </subcellularLocation>
</comment>
<keyword evidence="6" id="KW-0547">Nucleotide-binding</keyword>
<evidence type="ECO:0000256" key="4">
    <source>
        <dbReference type="ARBA" id="ARBA00022553"/>
    </source>
</evidence>
<dbReference type="SMART" id="SM00855">
    <property type="entry name" value="PGAM"/>
    <property type="match status" value="1"/>
</dbReference>
<evidence type="ECO:0000256" key="7">
    <source>
        <dbReference type="ARBA" id="ARBA00022777"/>
    </source>
</evidence>
<dbReference type="InterPro" id="IPR013078">
    <property type="entry name" value="His_Pase_superF_clade-1"/>
</dbReference>
<dbReference type="InterPro" id="IPR029033">
    <property type="entry name" value="His_PPase_superfam"/>
</dbReference>
<keyword evidence="14" id="KW-0472">Membrane</keyword>
<dbReference type="CDD" id="cd07067">
    <property type="entry name" value="HP_PGM_like"/>
    <property type="match status" value="1"/>
</dbReference>
<dbReference type="PANTHER" id="PTHR10606:SF44">
    <property type="entry name" value="6-PHOSPHOFRUCTO 2-KINASE_FRUCTOSE 2,6-BISPHOSPHATASE LONG FORM"/>
    <property type="match status" value="1"/>
</dbReference>
<dbReference type="GO" id="GO:0003873">
    <property type="term" value="F:6-phosphofructo-2-kinase activity"/>
    <property type="evidence" value="ECO:0007669"/>
    <property type="project" value="InterPro"/>
</dbReference>
<dbReference type="SUPFAM" id="SSF53254">
    <property type="entry name" value="Phosphoglycerate mutase-like"/>
    <property type="match status" value="1"/>
</dbReference>
<dbReference type="GO" id="GO:0005886">
    <property type="term" value="C:plasma membrane"/>
    <property type="evidence" value="ECO:0007669"/>
    <property type="project" value="UniProtKB-SubCell"/>
</dbReference>
<evidence type="ECO:0000256" key="10">
    <source>
        <dbReference type="ARBA" id="ARBA00023268"/>
    </source>
</evidence>
<keyword evidence="7" id="KW-0418">Kinase</keyword>
<name>A0AAN9TYD9_9HEMI</name>
<dbReference type="GO" id="GO:0004222">
    <property type="term" value="F:metalloendopeptidase activity"/>
    <property type="evidence" value="ECO:0007669"/>
    <property type="project" value="InterPro"/>
</dbReference>
<keyword evidence="18" id="KW-1185">Reference proteome</keyword>
<gene>
    <name evidence="17" type="ORF">V9T40_008445</name>
</gene>
<evidence type="ECO:0000256" key="9">
    <source>
        <dbReference type="ARBA" id="ARBA00022840"/>
    </source>
</evidence>
<dbReference type="Pfam" id="PF00300">
    <property type="entry name" value="His_Phos_1"/>
    <property type="match status" value="1"/>
</dbReference>
<evidence type="ECO:0000256" key="3">
    <source>
        <dbReference type="ARBA" id="ARBA00008408"/>
    </source>
</evidence>
<dbReference type="GO" id="GO:0005524">
    <property type="term" value="F:ATP binding"/>
    <property type="evidence" value="ECO:0007669"/>
    <property type="project" value="UniProtKB-KW"/>
</dbReference>
<evidence type="ECO:0000256" key="8">
    <source>
        <dbReference type="ARBA" id="ARBA00022801"/>
    </source>
</evidence>
<dbReference type="Proteomes" id="UP001367676">
    <property type="component" value="Unassembled WGS sequence"/>
</dbReference>
<keyword evidence="5" id="KW-0808">Transferase</keyword>
<keyword evidence="9" id="KW-0067">ATP-binding</keyword>
<dbReference type="InterPro" id="IPR042089">
    <property type="entry name" value="Peptidase_M13_dom_2"/>
</dbReference>
<dbReference type="Gene3D" id="3.40.390.10">
    <property type="entry name" value="Collagenase (Catalytic Domain)"/>
    <property type="match status" value="2"/>
</dbReference>
<dbReference type="SUPFAM" id="SSF55486">
    <property type="entry name" value="Metalloproteases ('zincins'), catalytic domain"/>
    <property type="match status" value="1"/>
</dbReference>
<evidence type="ECO:0000256" key="12">
    <source>
        <dbReference type="PIRSR" id="PIRSR613078-2"/>
    </source>
</evidence>
<dbReference type="FunFam" id="3.40.50.1240:FF:000001">
    <property type="entry name" value="6-phosphofructo-2-kinase/fructose-2, 6-bisphosphatase 3 isoform 2"/>
    <property type="match status" value="1"/>
</dbReference>
<feature type="domain" description="6-phosphofructo-2-kinase" evidence="15">
    <location>
        <begin position="31"/>
        <end position="245"/>
    </location>
</feature>
<evidence type="ECO:0000256" key="6">
    <source>
        <dbReference type="ARBA" id="ARBA00022741"/>
    </source>
</evidence>
<comment type="similarity">
    <text evidence="2">Belongs to the peptidase M13 family.</text>
</comment>
<comment type="similarity">
    <text evidence="3">In the C-terminal section; belongs to the phosphoglycerate mutase family.</text>
</comment>
<dbReference type="GO" id="GO:0006003">
    <property type="term" value="P:fructose 2,6-bisphosphate metabolic process"/>
    <property type="evidence" value="ECO:0007669"/>
    <property type="project" value="InterPro"/>
</dbReference>
<evidence type="ECO:0000256" key="11">
    <source>
        <dbReference type="PIRSR" id="PIRSR613078-1"/>
    </source>
</evidence>
<dbReference type="Gene3D" id="3.40.50.1240">
    <property type="entry name" value="Phosphoglycerate mutase-like"/>
    <property type="match status" value="1"/>
</dbReference>
<evidence type="ECO:0000259" key="16">
    <source>
        <dbReference type="Pfam" id="PF05649"/>
    </source>
</evidence>
<dbReference type="SUPFAM" id="SSF52540">
    <property type="entry name" value="P-loop containing nucleoside triphosphate hydrolases"/>
    <property type="match status" value="1"/>
</dbReference>
<dbReference type="GO" id="GO:0005829">
    <property type="term" value="C:cytosol"/>
    <property type="evidence" value="ECO:0007669"/>
    <property type="project" value="TreeGrafter"/>
</dbReference>
<evidence type="ECO:0000256" key="5">
    <source>
        <dbReference type="ARBA" id="ARBA00022679"/>
    </source>
</evidence>